<dbReference type="Pfam" id="PF06969">
    <property type="entry name" value="HemN_C"/>
    <property type="match status" value="1"/>
</dbReference>
<keyword evidence="2" id="KW-0411">Iron-sulfur</keyword>
<protein>
    <recommendedName>
        <fullName evidence="2">Heme chaperone HemW</fullName>
    </recommendedName>
</protein>
<accession>A0ABY5XZ00</accession>
<keyword evidence="2" id="KW-0004">4Fe-4S</keyword>
<organism evidence="4 5">
    <name type="scientific">Taurinivorans muris</name>
    <dbReference type="NCBI Taxonomy" id="2787751"/>
    <lineage>
        <taxon>Bacteria</taxon>
        <taxon>Pseudomonadati</taxon>
        <taxon>Thermodesulfobacteriota</taxon>
        <taxon>Desulfovibrionia</taxon>
        <taxon>Desulfovibrionales</taxon>
        <taxon>Desulfovibrionaceae</taxon>
        <taxon>Taurinivorans</taxon>
    </lineage>
</organism>
<keyword evidence="2" id="KW-0479">Metal-binding</keyword>
<keyword evidence="2" id="KW-0949">S-adenosyl-L-methionine</keyword>
<dbReference type="EMBL" id="CP065938">
    <property type="protein sequence ID" value="UWX04978.1"/>
    <property type="molecule type" value="Genomic_DNA"/>
</dbReference>
<dbReference type="Proteomes" id="UP001058120">
    <property type="component" value="Chromosome"/>
</dbReference>
<gene>
    <name evidence="4" type="primary">hemW</name>
    <name evidence="4" type="ORF">JBF11_05685</name>
</gene>
<keyword evidence="2" id="KW-0349">Heme</keyword>
<dbReference type="SMART" id="SM00729">
    <property type="entry name" value="Elp3"/>
    <property type="match status" value="1"/>
</dbReference>
<evidence type="ECO:0000256" key="2">
    <source>
        <dbReference type="RuleBase" id="RU364116"/>
    </source>
</evidence>
<sequence length="447" mass="50610">MSPDILINEAKPNLTLADAFFSQEQAQALRNKLGAGRFSNQQTQVKKAKRLELPKEFCFKFIEEHPLKQSNEFHLWKTTLLKELSILAQYYKENPITSIFFGGGTPSYIPIKDMEDILFFIIGHFSVLENCEISLEANPDSISNIKAVAYKKMGFNRISLGVQSLNNKYLQMLGRPHSAHDAQKAYHSLRSAGFANISLDFIWAVPEQRLKTWLDDLKNAVKLAPEHISAYGLSIEEGSYFDLLNKDGKLKLACEQEQAQMYKTGSAILEEAGYMQYEISNYAKMGYQCRHNLGYWLGSEYLGAGPSAASTVGNIRRTHSADLEKWAVDIAAGFAADIEAQSRNEAYTGISNYTTEHLSKTERICELVMLRLRTVKGLNADEYEALSGKNFFKEHSRLLKLLDKNNLMRIKNGHVFFTRNGMLVSNSILEHFFRNIKENQAKLTAGK</sequence>
<evidence type="ECO:0000256" key="1">
    <source>
        <dbReference type="ARBA" id="ARBA00006100"/>
    </source>
</evidence>
<comment type="subcellular location">
    <subcellularLocation>
        <location evidence="2">Cytoplasm</location>
    </subcellularLocation>
</comment>
<evidence type="ECO:0000259" key="3">
    <source>
        <dbReference type="SMART" id="SM00729"/>
    </source>
</evidence>
<keyword evidence="2" id="KW-0408">Iron</keyword>
<dbReference type="Gene3D" id="3.30.750.200">
    <property type="match status" value="1"/>
</dbReference>
<dbReference type="InterPro" id="IPR007197">
    <property type="entry name" value="rSAM"/>
</dbReference>
<dbReference type="InterPro" id="IPR058240">
    <property type="entry name" value="rSAM_sf"/>
</dbReference>
<keyword evidence="2" id="KW-0143">Chaperone</keyword>
<reference evidence="4" key="1">
    <citation type="submission" date="2020-12" db="EMBL/GenBank/DDBJ databases">
        <title>Taurinivorans muris gen. nov., sp. nov., fundamental and realized metabolic niche of a ubiquitous sulfidogenic bacterium in the murine intestine.</title>
        <authorList>
            <person name="Ye H."/>
            <person name="Hanson B.T."/>
            <person name="Loy A."/>
        </authorList>
    </citation>
    <scope>NUCLEOTIDE SEQUENCE</scope>
    <source>
        <strain evidence="4">LT0009</strain>
    </source>
</reference>
<dbReference type="InterPro" id="IPR006638">
    <property type="entry name" value="Elp3/MiaA/NifB-like_rSAM"/>
</dbReference>
<dbReference type="InterPro" id="IPR010723">
    <property type="entry name" value="HemN_C"/>
</dbReference>
<dbReference type="InterPro" id="IPR034505">
    <property type="entry name" value="Coproporphyrinogen-III_oxidase"/>
</dbReference>
<evidence type="ECO:0000313" key="5">
    <source>
        <dbReference type="Proteomes" id="UP001058120"/>
    </source>
</evidence>
<evidence type="ECO:0000313" key="4">
    <source>
        <dbReference type="EMBL" id="UWX04978.1"/>
    </source>
</evidence>
<feature type="domain" description="Elp3/MiaA/NifB-like radical SAM core" evidence="3">
    <location>
        <begin position="49"/>
        <end position="263"/>
    </location>
</feature>
<dbReference type="RefSeq" id="WP_334314532.1">
    <property type="nucleotide sequence ID" value="NZ_CP065938.1"/>
</dbReference>
<dbReference type="PANTHER" id="PTHR13932">
    <property type="entry name" value="COPROPORPHYRINIGEN III OXIDASE"/>
    <property type="match status" value="1"/>
</dbReference>
<dbReference type="InterPro" id="IPR004559">
    <property type="entry name" value="HemW-like"/>
</dbReference>
<comment type="function">
    <text evidence="2">Probably acts as a heme chaperone, transferring heme to an unknown acceptor. Binds one molecule of heme per monomer, possibly covalently. Binds 1 [4Fe-4S] cluster. The cluster is coordinated with 3 cysteines and an exchangeable S-adenosyl-L-methionine.</text>
</comment>
<name>A0ABY5XZ00_9BACT</name>
<dbReference type="NCBIfam" id="TIGR00539">
    <property type="entry name" value="hemN_rel"/>
    <property type="match status" value="1"/>
</dbReference>
<dbReference type="PANTHER" id="PTHR13932:SF5">
    <property type="entry name" value="RADICAL S-ADENOSYL METHIONINE DOMAIN-CONTAINING PROTEIN 1, MITOCHONDRIAL"/>
    <property type="match status" value="1"/>
</dbReference>
<dbReference type="SUPFAM" id="SSF102114">
    <property type="entry name" value="Radical SAM enzymes"/>
    <property type="match status" value="1"/>
</dbReference>
<keyword evidence="5" id="KW-1185">Reference proteome</keyword>
<keyword evidence="2" id="KW-0963">Cytoplasm</keyword>
<comment type="similarity">
    <text evidence="1">Belongs to the anaerobic coproporphyrinogen-III oxidase family. HemW subfamily.</text>
</comment>
<dbReference type="Pfam" id="PF04055">
    <property type="entry name" value="Radical_SAM"/>
    <property type="match status" value="1"/>
</dbReference>
<proteinExistence type="inferred from homology"/>